<dbReference type="RefSeq" id="WP_101571216.1">
    <property type="nucleotide sequence ID" value="NZ_JACOOK010000001.1"/>
</dbReference>
<evidence type="ECO:0000256" key="1">
    <source>
        <dbReference type="ARBA" id="ARBA00022676"/>
    </source>
</evidence>
<feature type="domain" description="Glycosyltransferase 2-like" evidence="3">
    <location>
        <begin position="11"/>
        <end position="174"/>
    </location>
</feature>
<evidence type="ECO:0000259" key="3">
    <source>
        <dbReference type="Pfam" id="PF00535"/>
    </source>
</evidence>
<dbReference type="Gene3D" id="3.90.550.10">
    <property type="entry name" value="Spore Coat Polysaccharide Biosynthesis Protein SpsA, Chain A"/>
    <property type="match status" value="1"/>
</dbReference>
<keyword evidence="2" id="KW-0808">Transferase</keyword>
<protein>
    <submittedName>
        <fullName evidence="4">Glycosyltransferase family 2 protein</fullName>
    </submittedName>
</protein>
<dbReference type="InterPro" id="IPR001173">
    <property type="entry name" value="Glyco_trans_2-like"/>
</dbReference>
<sequence>MERTKDVPGISLVVPVYNVQEYLPECLDSLLGQSFAAIEIILVDDGSTDASAEICDRYAARDGRIRVVHQQNAGVSKARNVGIRLARGKYLGFVDGDDWVDRDYCKRLYETLIDYRADISICSYYVARSRKTKPEAADGKITIYDRKEAIRMLYEDVRIRSFSWNKLFRRELFDGIGFPEDRIMCEDMAIMHKLFYRTGAVVQMNVPLYYYRMRGDSCTNEMSHPLKEYQFFLAVCEQALFEKEKNLLPEERGKLEAKVLKRAIRLIGRIVSRENYTAFESLYGDVIARMHGYDHLGIGRIGIGVCLRRKMIYDHFDGYANLIRSCRKLTGRKCR</sequence>
<dbReference type="CDD" id="cd00761">
    <property type="entry name" value="Glyco_tranf_GTA_type"/>
    <property type="match status" value="1"/>
</dbReference>
<dbReference type="PANTHER" id="PTHR22916">
    <property type="entry name" value="GLYCOSYLTRANSFERASE"/>
    <property type="match status" value="1"/>
</dbReference>
<dbReference type="InterPro" id="IPR029044">
    <property type="entry name" value="Nucleotide-diphossugar_trans"/>
</dbReference>
<comment type="caution">
    <text evidence="4">The sequence shown here is derived from an EMBL/GenBank/DDBJ whole genome shotgun (WGS) entry which is preliminary data.</text>
</comment>
<reference evidence="4 5" key="1">
    <citation type="submission" date="2020-08" db="EMBL/GenBank/DDBJ databases">
        <title>Genome public.</title>
        <authorList>
            <person name="Liu C."/>
            <person name="Sun Q."/>
        </authorList>
    </citation>
    <scope>NUCLEOTIDE SEQUENCE [LARGE SCALE GENOMIC DNA]</scope>
    <source>
        <strain evidence="4 5">New-7</strain>
    </source>
</reference>
<keyword evidence="1" id="KW-0328">Glycosyltransferase</keyword>
<gene>
    <name evidence="4" type="ORF">H8S08_02400</name>
</gene>
<proteinExistence type="predicted"/>
<dbReference type="EMBL" id="JACOOK010000001">
    <property type="protein sequence ID" value="MBC5615873.1"/>
    <property type="molecule type" value="Genomic_DNA"/>
</dbReference>
<keyword evidence="5" id="KW-1185">Reference proteome</keyword>
<dbReference type="Proteomes" id="UP000636891">
    <property type="component" value="Unassembled WGS sequence"/>
</dbReference>
<organism evidence="4 5">
    <name type="scientific">Alistipes hominis</name>
    <dbReference type="NCBI Taxonomy" id="2763015"/>
    <lineage>
        <taxon>Bacteria</taxon>
        <taxon>Pseudomonadati</taxon>
        <taxon>Bacteroidota</taxon>
        <taxon>Bacteroidia</taxon>
        <taxon>Bacteroidales</taxon>
        <taxon>Rikenellaceae</taxon>
        <taxon>Alistipes</taxon>
    </lineage>
</organism>
<dbReference type="PANTHER" id="PTHR22916:SF51">
    <property type="entry name" value="GLYCOSYLTRANSFERASE EPSH-RELATED"/>
    <property type="match status" value="1"/>
</dbReference>
<name>A0ABR7CJQ1_9BACT</name>
<dbReference type="SUPFAM" id="SSF53448">
    <property type="entry name" value="Nucleotide-diphospho-sugar transferases"/>
    <property type="match status" value="1"/>
</dbReference>
<dbReference type="Pfam" id="PF00535">
    <property type="entry name" value="Glycos_transf_2"/>
    <property type="match status" value="1"/>
</dbReference>
<evidence type="ECO:0000256" key="2">
    <source>
        <dbReference type="ARBA" id="ARBA00022679"/>
    </source>
</evidence>
<accession>A0ABR7CJQ1</accession>
<evidence type="ECO:0000313" key="4">
    <source>
        <dbReference type="EMBL" id="MBC5615873.1"/>
    </source>
</evidence>
<evidence type="ECO:0000313" key="5">
    <source>
        <dbReference type="Proteomes" id="UP000636891"/>
    </source>
</evidence>